<protein>
    <submittedName>
        <fullName evidence="1">Uncharacterized protein</fullName>
    </submittedName>
</protein>
<accession>A0A0K2T2B0</accession>
<reference evidence="1" key="1">
    <citation type="submission" date="2014-05" db="EMBL/GenBank/DDBJ databases">
        <authorList>
            <person name="Chronopoulou M."/>
        </authorList>
    </citation>
    <scope>NUCLEOTIDE SEQUENCE</scope>
    <source>
        <tissue evidence="1">Whole organism</tissue>
    </source>
</reference>
<dbReference type="AlphaFoldDB" id="A0A0K2T2B0"/>
<feature type="non-terminal residue" evidence="1">
    <location>
        <position position="1"/>
    </location>
</feature>
<proteinExistence type="predicted"/>
<evidence type="ECO:0000313" key="1">
    <source>
        <dbReference type="EMBL" id="CDW20163.1"/>
    </source>
</evidence>
<dbReference type="EMBL" id="HACA01002802">
    <property type="protein sequence ID" value="CDW20163.1"/>
    <property type="molecule type" value="Transcribed_RNA"/>
</dbReference>
<sequence length="62" mass="7472">VRSKYENCRKSIHLQGFLIYFVEIPFLWGCTCKHSPLSSYFFQIPDVIPRKRKIQSIEGRYF</sequence>
<name>A0A0K2T2B0_LEPSM</name>
<organism evidence="1">
    <name type="scientific">Lepeophtheirus salmonis</name>
    <name type="common">Salmon louse</name>
    <name type="synonym">Caligus salmonis</name>
    <dbReference type="NCBI Taxonomy" id="72036"/>
    <lineage>
        <taxon>Eukaryota</taxon>
        <taxon>Metazoa</taxon>
        <taxon>Ecdysozoa</taxon>
        <taxon>Arthropoda</taxon>
        <taxon>Crustacea</taxon>
        <taxon>Multicrustacea</taxon>
        <taxon>Hexanauplia</taxon>
        <taxon>Copepoda</taxon>
        <taxon>Siphonostomatoida</taxon>
        <taxon>Caligidae</taxon>
        <taxon>Lepeophtheirus</taxon>
    </lineage>
</organism>